<dbReference type="PANTHER" id="PTHR19139:SF199">
    <property type="entry name" value="MIP17260P"/>
    <property type="match status" value="1"/>
</dbReference>
<dbReference type="Gene3D" id="1.20.1080.10">
    <property type="entry name" value="Glycerol uptake facilitator protein"/>
    <property type="match status" value="1"/>
</dbReference>
<feature type="transmembrane region" description="Helical" evidence="7">
    <location>
        <begin position="93"/>
        <end position="114"/>
    </location>
</feature>
<dbReference type="PRINTS" id="PR00783">
    <property type="entry name" value="MINTRINSICP"/>
</dbReference>
<feature type="transmembrane region" description="Helical" evidence="7">
    <location>
        <begin position="12"/>
        <end position="32"/>
    </location>
</feature>
<dbReference type="Proteomes" id="UP000242972">
    <property type="component" value="Unassembled WGS sequence"/>
</dbReference>
<gene>
    <name evidence="8" type="ORF">C7B46_03150</name>
</gene>
<keyword evidence="3 6" id="KW-0812">Transmembrane</keyword>
<accession>A0A2T2XKA1</accession>
<proteinExistence type="inferred from homology"/>
<comment type="similarity">
    <text evidence="2 6">Belongs to the MIP/aquaporin (TC 1.A.8) family.</text>
</comment>
<keyword evidence="4 7" id="KW-1133">Transmembrane helix</keyword>
<keyword evidence="6" id="KW-0813">Transport</keyword>
<keyword evidence="5 7" id="KW-0472">Membrane</keyword>
<dbReference type="PROSITE" id="PS51257">
    <property type="entry name" value="PROKAR_LIPOPROTEIN"/>
    <property type="match status" value="1"/>
</dbReference>
<evidence type="ECO:0008006" key="10">
    <source>
        <dbReference type="Google" id="ProtNLM"/>
    </source>
</evidence>
<dbReference type="GO" id="GO:0005886">
    <property type="term" value="C:plasma membrane"/>
    <property type="evidence" value="ECO:0007669"/>
    <property type="project" value="TreeGrafter"/>
</dbReference>
<feature type="transmembrane region" description="Helical" evidence="7">
    <location>
        <begin position="206"/>
        <end position="230"/>
    </location>
</feature>
<feature type="transmembrane region" description="Helical" evidence="7">
    <location>
        <begin position="134"/>
        <end position="155"/>
    </location>
</feature>
<comment type="subcellular location">
    <subcellularLocation>
        <location evidence="1">Membrane</location>
        <topology evidence="1">Multi-pass membrane protein</topology>
    </subcellularLocation>
</comment>
<evidence type="ECO:0000256" key="1">
    <source>
        <dbReference type="ARBA" id="ARBA00004141"/>
    </source>
</evidence>
<feature type="transmembrane region" description="Helical" evidence="7">
    <location>
        <begin position="167"/>
        <end position="186"/>
    </location>
</feature>
<dbReference type="InterPro" id="IPR034294">
    <property type="entry name" value="Aquaporin_transptr"/>
</dbReference>
<feature type="transmembrane region" description="Helical" evidence="7">
    <location>
        <begin position="44"/>
        <end position="63"/>
    </location>
</feature>
<dbReference type="GO" id="GO:0015250">
    <property type="term" value="F:water channel activity"/>
    <property type="evidence" value="ECO:0007669"/>
    <property type="project" value="TreeGrafter"/>
</dbReference>
<evidence type="ECO:0000256" key="5">
    <source>
        <dbReference type="ARBA" id="ARBA00023136"/>
    </source>
</evidence>
<reference evidence="8 9" key="1">
    <citation type="journal article" date="2014" name="BMC Genomics">
        <title>Comparison of environmental and isolate Sulfobacillus genomes reveals diverse carbon, sulfur, nitrogen, and hydrogen metabolisms.</title>
        <authorList>
            <person name="Justice N.B."/>
            <person name="Norman A."/>
            <person name="Brown C.T."/>
            <person name="Singh A."/>
            <person name="Thomas B.C."/>
            <person name="Banfield J.F."/>
        </authorList>
    </citation>
    <scope>NUCLEOTIDE SEQUENCE [LARGE SCALE GENOMIC DNA]</scope>
    <source>
        <strain evidence="8">AMDSBA4</strain>
    </source>
</reference>
<evidence type="ECO:0000313" key="8">
    <source>
        <dbReference type="EMBL" id="PSR34924.1"/>
    </source>
</evidence>
<dbReference type="InterPro" id="IPR023271">
    <property type="entry name" value="Aquaporin-like"/>
</dbReference>
<name>A0A2T2XKA1_9FIRM</name>
<dbReference type="SUPFAM" id="SSF81338">
    <property type="entry name" value="Aquaporin-like"/>
    <property type="match status" value="1"/>
</dbReference>
<organism evidence="8 9">
    <name type="scientific">Sulfobacillus benefaciens</name>
    <dbReference type="NCBI Taxonomy" id="453960"/>
    <lineage>
        <taxon>Bacteria</taxon>
        <taxon>Bacillati</taxon>
        <taxon>Bacillota</taxon>
        <taxon>Clostridia</taxon>
        <taxon>Eubacteriales</taxon>
        <taxon>Clostridiales Family XVII. Incertae Sedis</taxon>
        <taxon>Sulfobacillus</taxon>
    </lineage>
</organism>
<comment type="caution">
    <text evidence="8">The sequence shown here is derived from an EMBL/GenBank/DDBJ whole genome shotgun (WGS) entry which is preliminary data.</text>
</comment>
<evidence type="ECO:0000256" key="2">
    <source>
        <dbReference type="ARBA" id="ARBA00006175"/>
    </source>
</evidence>
<evidence type="ECO:0000256" key="3">
    <source>
        <dbReference type="ARBA" id="ARBA00022692"/>
    </source>
</evidence>
<dbReference type="InterPro" id="IPR000425">
    <property type="entry name" value="MIP"/>
</dbReference>
<evidence type="ECO:0000256" key="7">
    <source>
        <dbReference type="SAM" id="Phobius"/>
    </source>
</evidence>
<sequence length="264" mass="28627">MTHWLRLVISEFIGTALLIAVGCSFVVVDFAPGSPIVHTIMNPGLRRAITGFLFGTTGGLIALSKVGKESGAHINPIVTLAFWMQRKISGKLALLYALGQCAGAIVGAYALSLWGLWAHSTHFAATIPGPSGNIVAAIGETLASFCLIVGLFLFLGHPKLRRFTPALFAPLYAVMVYLEAPLSGTSTNPARSLGPEVVSHLWVGWWVYWVGPTLGSLMGVILMAWFMPLIHWEVRVAKLYYFQHDPYGVFHRSAKSPRQHSTGA</sequence>
<evidence type="ECO:0000313" key="9">
    <source>
        <dbReference type="Proteomes" id="UP000242972"/>
    </source>
</evidence>
<dbReference type="AlphaFoldDB" id="A0A2T2XKA1"/>
<evidence type="ECO:0000256" key="4">
    <source>
        <dbReference type="ARBA" id="ARBA00022989"/>
    </source>
</evidence>
<protein>
    <recommendedName>
        <fullName evidence="10">Aquaporin family protein</fullName>
    </recommendedName>
</protein>
<dbReference type="Pfam" id="PF00230">
    <property type="entry name" value="MIP"/>
    <property type="match status" value="1"/>
</dbReference>
<evidence type="ECO:0000256" key="6">
    <source>
        <dbReference type="RuleBase" id="RU000477"/>
    </source>
</evidence>
<dbReference type="PANTHER" id="PTHR19139">
    <property type="entry name" value="AQUAPORIN TRANSPORTER"/>
    <property type="match status" value="1"/>
</dbReference>
<dbReference type="EMBL" id="PXYW01000005">
    <property type="protein sequence ID" value="PSR34924.1"/>
    <property type="molecule type" value="Genomic_DNA"/>
</dbReference>